<dbReference type="GO" id="GO:0004777">
    <property type="term" value="F:succinate-semialdehyde dehydrogenase (NAD+) activity"/>
    <property type="evidence" value="ECO:0007669"/>
    <property type="project" value="TreeGrafter"/>
</dbReference>
<dbReference type="GO" id="GO:0004030">
    <property type="term" value="F:aldehyde dehydrogenase [NAD(P)+] activity"/>
    <property type="evidence" value="ECO:0007669"/>
    <property type="project" value="InterPro"/>
</dbReference>
<dbReference type="EMBL" id="RSCK01000047">
    <property type="protein sequence ID" value="RUT09391.1"/>
    <property type="molecule type" value="Genomic_DNA"/>
</dbReference>
<dbReference type="InterPro" id="IPR016162">
    <property type="entry name" value="Ald_DH_N"/>
</dbReference>
<accession>A0AB37UF38</accession>
<dbReference type="InterPro" id="IPR016163">
    <property type="entry name" value="Ald_DH_C"/>
</dbReference>
<evidence type="ECO:0000313" key="6">
    <source>
        <dbReference type="Proteomes" id="UP000282574"/>
    </source>
</evidence>
<dbReference type="Gene3D" id="3.40.309.10">
    <property type="entry name" value="Aldehyde Dehydrogenase, Chain A, domain 2"/>
    <property type="match status" value="1"/>
</dbReference>
<dbReference type="PANTHER" id="PTHR43217">
    <property type="entry name" value="SUCCINATE SEMIALDEHYDE DEHYDROGENASE [NAD(P)+] SAD"/>
    <property type="match status" value="1"/>
</dbReference>
<evidence type="ECO:0000256" key="3">
    <source>
        <dbReference type="ARBA" id="ARBA00023002"/>
    </source>
</evidence>
<dbReference type="SUPFAM" id="SSF53720">
    <property type="entry name" value="ALDH-like"/>
    <property type="match status" value="1"/>
</dbReference>
<reference evidence="5 6" key="1">
    <citation type="journal article" date="2019" name="Genome Biol. Evol.">
        <title>Day and night: Metabolic profiles and evolutionary relationships of six axenic non-marine cyanobacteria.</title>
        <authorList>
            <person name="Will S.E."/>
            <person name="Henke P."/>
            <person name="Boedeker C."/>
            <person name="Huang S."/>
            <person name="Brinkmann H."/>
            <person name="Rohde M."/>
            <person name="Jarek M."/>
            <person name="Friedl T."/>
            <person name="Seufert S."/>
            <person name="Schumacher M."/>
            <person name="Overmann J."/>
            <person name="Neumann-Schaal M."/>
            <person name="Petersen J."/>
        </authorList>
    </citation>
    <scope>NUCLEOTIDE SEQUENCE [LARGE SCALE GENOMIC DNA]</scope>
    <source>
        <strain evidence="5 6">SAG 39.79</strain>
    </source>
</reference>
<comment type="similarity">
    <text evidence="1">Belongs to the aldehyde dehydrogenase family.</text>
</comment>
<evidence type="ECO:0000313" key="5">
    <source>
        <dbReference type="EMBL" id="RUT09391.1"/>
    </source>
</evidence>
<evidence type="ECO:0000256" key="2">
    <source>
        <dbReference type="ARBA" id="ARBA00022857"/>
    </source>
</evidence>
<evidence type="ECO:0000259" key="4">
    <source>
        <dbReference type="Pfam" id="PF00171"/>
    </source>
</evidence>
<dbReference type="FunFam" id="3.40.309.10:FF:000010">
    <property type="entry name" value="Gamma-aminobutyraldehyde dehydrogenase"/>
    <property type="match status" value="1"/>
</dbReference>
<dbReference type="InterPro" id="IPR047110">
    <property type="entry name" value="GABD/Sad-like"/>
</dbReference>
<sequence>MAIATINPATGETIETFTALSEAEIATKLELAQQAFEQYRRVPMQQKSQWMNAAAKILERDKEKFGKLMTLEMGKTVKSAIAEVEKCALVCRYYAERAAEFLADVSVGTDASHSFVRYQPLGIILAVMPWNFPFWQVFRFAAPALMAGNVGLLKHASNVPQCALAIEEIFKEAGLPTGVFQTLLVGSQQVAAIIADPRVKAATLTGSEPAGASLAAAAGKQIKKTVLELGGSDPFIVMPSADIEAAASTAVTARMLCNGQSCIAAKRFIITEAIAEQFEKLLVAKFAALKVGDPMLPDTDVGPLATPSMLEDIDHQVQECVKVGAKVLIGGQPPAERAGNFYLPTIVSQIPVDAAIAQEEFFGPVALLFRVADLDAAIQLANATPFGLGASIWTQDATERDRAIAEIEAGSVFVNGMVKSDPRLPFGGIKHSGYGRELSIQGIHEFVNVKTVWIK</sequence>
<proteinExistence type="inferred from homology"/>
<gene>
    <name evidence="5" type="ORF">DSM107010_45070</name>
</gene>
<comment type="caution">
    <text evidence="5">The sequence shown here is derived from an EMBL/GenBank/DDBJ whole genome shotgun (WGS) entry which is preliminary data.</text>
</comment>
<dbReference type="PANTHER" id="PTHR43217:SF1">
    <property type="entry name" value="SUCCINATE SEMIALDEHYDE DEHYDROGENASE [NAD(P)+] SAD"/>
    <property type="match status" value="1"/>
</dbReference>
<evidence type="ECO:0000256" key="1">
    <source>
        <dbReference type="ARBA" id="ARBA00009986"/>
    </source>
</evidence>
<dbReference type="AlphaFoldDB" id="A0AB37UF38"/>
<dbReference type="CDD" id="cd07100">
    <property type="entry name" value="ALDH_SSADH1_GabD1"/>
    <property type="match status" value="1"/>
</dbReference>
<name>A0AB37UF38_9CYAN</name>
<protein>
    <submittedName>
        <fullName evidence="5">Succinate-semialdehyde dehydrogenase (NADP+)</fullName>
    </submittedName>
</protein>
<keyword evidence="2" id="KW-0521">NADP</keyword>
<dbReference type="InterPro" id="IPR044148">
    <property type="entry name" value="ALDH_GabD1-like"/>
</dbReference>
<dbReference type="RefSeq" id="WP_106170900.1">
    <property type="nucleotide sequence ID" value="NZ_RSCK01000047.1"/>
</dbReference>
<dbReference type="Gene3D" id="3.40.605.10">
    <property type="entry name" value="Aldehyde Dehydrogenase, Chain A, domain 1"/>
    <property type="match status" value="1"/>
</dbReference>
<dbReference type="InterPro" id="IPR016161">
    <property type="entry name" value="Ald_DH/histidinol_DH"/>
</dbReference>
<feature type="domain" description="Aldehyde dehydrogenase" evidence="4">
    <location>
        <begin position="3"/>
        <end position="452"/>
    </location>
</feature>
<dbReference type="InterPro" id="IPR015590">
    <property type="entry name" value="Aldehyde_DH_dom"/>
</dbReference>
<dbReference type="FunFam" id="3.40.605.10:FF:000012">
    <property type="entry name" value="NAD-dependent succinate-semialdehyde dehydrogenase"/>
    <property type="match status" value="1"/>
</dbReference>
<dbReference type="Proteomes" id="UP000282574">
    <property type="component" value="Unassembled WGS sequence"/>
</dbReference>
<dbReference type="Pfam" id="PF00171">
    <property type="entry name" value="Aldedh"/>
    <property type="match status" value="1"/>
</dbReference>
<keyword evidence="6" id="KW-1185">Reference proteome</keyword>
<organism evidence="5 6">
    <name type="scientific">Chroococcidiopsis cubana SAG 39.79</name>
    <dbReference type="NCBI Taxonomy" id="388085"/>
    <lineage>
        <taxon>Bacteria</taxon>
        <taxon>Bacillati</taxon>
        <taxon>Cyanobacteriota</taxon>
        <taxon>Cyanophyceae</taxon>
        <taxon>Chroococcidiopsidales</taxon>
        <taxon>Chroococcidiopsidaceae</taxon>
        <taxon>Chroococcidiopsis</taxon>
    </lineage>
</organism>
<keyword evidence="3" id="KW-0560">Oxidoreductase</keyword>